<dbReference type="GO" id="GO:0031416">
    <property type="term" value="C:NatB complex"/>
    <property type="evidence" value="ECO:0007669"/>
    <property type="project" value="TreeGrafter"/>
</dbReference>
<accession>A0A0J7P481</accession>
<dbReference type="Pfam" id="PF09797">
    <property type="entry name" value="NatB_MDM20"/>
    <property type="match status" value="1"/>
</dbReference>
<keyword evidence="5" id="KW-1185">Reference proteome</keyword>
<dbReference type="Proteomes" id="UP000036403">
    <property type="component" value="Unassembled WGS sequence"/>
</dbReference>
<dbReference type="OrthoDB" id="1874341at2759"/>
<dbReference type="AlphaFoldDB" id="A0A0J7P481"/>
<dbReference type="InterPro" id="IPR011990">
    <property type="entry name" value="TPR-like_helical_dom_sf"/>
</dbReference>
<comment type="caution">
    <text evidence="4">The sequence shown here is derived from an EMBL/GenBank/DDBJ whole genome shotgun (WGS) entry which is preliminary data.</text>
</comment>
<organism evidence="4 5">
    <name type="scientific">Lasius niger</name>
    <name type="common">Black garden ant</name>
    <dbReference type="NCBI Taxonomy" id="67767"/>
    <lineage>
        <taxon>Eukaryota</taxon>
        <taxon>Metazoa</taxon>
        <taxon>Ecdysozoa</taxon>
        <taxon>Arthropoda</taxon>
        <taxon>Hexapoda</taxon>
        <taxon>Insecta</taxon>
        <taxon>Pterygota</taxon>
        <taxon>Neoptera</taxon>
        <taxon>Endopterygota</taxon>
        <taxon>Hymenoptera</taxon>
        <taxon>Apocrita</taxon>
        <taxon>Aculeata</taxon>
        <taxon>Formicoidea</taxon>
        <taxon>Formicidae</taxon>
        <taxon>Formicinae</taxon>
        <taxon>Lasius</taxon>
        <taxon>Lasius</taxon>
    </lineage>
</organism>
<dbReference type="PANTHER" id="PTHR22767">
    <property type="entry name" value="N-TERMINAL ACETYLTRANSFERASE-RELATED"/>
    <property type="match status" value="1"/>
</dbReference>
<keyword evidence="2" id="KW-0802">TPR repeat</keyword>
<dbReference type="STRING" id="67767.A0A0J7P481"/>
<evidence type="ECO:0000313" key="5">
    <source>
        <dbReference type="Proteomes" id="UP000036403"/>
    </source>
</evidence>
<dbReference type="Gene3D" id="1.25.40.1040">
    <property type="match status" value="1"/>
</dbReference>
<name>A0A0J7P481_LASNI</name>
<dbReference type="PaxDb" id="67767-A0A0J7P481"/>
<keyword evidence="4" id="KW-0808">Transferase</keyword>
<evidence type="ECO:0000256" key="3">
    <source>
        <dbReference type="ARBA" id="ARBA00029872"/>
    </source>
</evidence>
<reference evidence="4 5" key="1">
    <citation type="submission" date="2015-04" db="EMBL/GenBank/DDBJ databases">
        <title>Lasius niger genome sequencing.</title>
        <authorList>
            <person name="Konorov E.A."/>
            <person name="Nikitin M.A."/>
            <person name="Kirill M.V."/>
            <person name="Chang P."/>
        </authorList>
    </citation>
    <scope>NUCLEOTIDE SEQUENCE [LARGE SCALE GENOMIC DNA]</scope>
    <source>
        <tissue evidence="4">Whole</tissue>
    </source>
</reference>
<sequence>MASKTHVDNTVNERRLRPIYDWLDNGNNKKALQEADKVLKKHPSNQCARVLKALALLRLGKENECQVIMDKVRSEVPCEDSTLQAMTICYREIHQPDKISEVYEAAAKADPNNEELLTHLFMSYVRLGDYKKQQQTALTLYKMKPKNPYYFWAVMSTVMQAIHADQKLAKGIILPLAERMVLKLVREGKMEAEQEVQLYLMILELQDKNEEILNVLSSPLASHLSYVPQQKATILLKLERYPEAANAYRELIKENIDNWAFYQNYLSAALKFQQPTECLDFLNNIINTSEKRIRAPYLARLDLLERAYINEDLQCSLQPVDFMRQYFAQFGEKGCVVGDLRLYLNLLTSKTKFELFEKIEKDIGATSDEFPTTVQQMQRHIHLEQLRRICGFHHPPLVDRSKQEQLIKRLCDLYEKGNELCPVQDRLPTDFCPADPYILLATHLLHQLWVDTNDASFLYKAMSVLEHGLLSSPVNFHIKILLVRIYLEAGLVVAADHTFALLDVKHLQLDSLGHLYAPLLAPLGNLPLASTTLDHTAKFFIANYKDSADHLTFAYKYGSFIKIQEFVELRERLDNSFHFAMTTVDKMLLDLCWCDSTASLFSTLSSMHIQPHLDTIRWASLRDNRDLEVWREVAVLLSERVENLDAVLTEFEKYELHTGLDEKDDVCVTITKRGQASLRQSCRSLKSRTQPILRLLSNLKS</sequence>
<dbReference type="PANTHER" id="PTHR22767:SF3">
    <property type="entry name" value="N-ALPHA-ACETYLTRANSFERASE 25, NATB AUXILIARY SUBUNIT"/>
    <property type="match status" value="1"/>
</dbReference>
<protein>
    <recommendedName>
        <fullName evidence="3">N-terminal acetyltransferase B complex subunit MDM20 homolog</fullName>
    </recommendedName>
</protein>
<dbReference type="SUPFAM" id="SSF48452">
    <property type="entry name" value="TPR-like"/>
    <property type="match status" value="2"/>
</dbReference>
<comment type="similarity">
    <text evidence="1">Belongs to the MDM20/NAA25 family.</text>
</comment>
<proteinExistence type="inferred from homology"/>
<dbReference type="EMBL" id="LBMM01000146">
    <property type="protein sequence ID" value="KMR04744.1"/>
    <property type="molecule type" value="Genomic_DNA"/>
</dbReference>
<dbReference type="InterPro" id="IPR019183">
    <property type="entry name" value="NAA25_NatB_aux_su"/>
</dbReference>
<evidence type="ECO:0000313" key="4">
    <source>
        <dbReference type="EMBL" id="KMR04744.1"/>
    </source>
</evidence>
<gene>
    <name evidence="4" type="ORF">RF55_490</name>
</gene>
<evidence type="ECO:0000256" key="2">
    <source>
        <dbReference type="ARBA" id="ARBA00022803"/>
    </source>
</evidence>
<evidence type="ECO:0000256" key="1">
    <source>
        <dbReference type="ARBA" id="ARBA00006298"/>
    </source>
</evidence>
<dbReference type="GO" id="GO:0016740">
    <property type="term" value="F:transferase activity"/>
    <property type="evidence" value="ECO:0007669"/>
    <property type="project" value="UniProtKB-KW"/>
</dbReference>